<dbReference type="OrthoDB" id="5948979at2759"/>
<dbReference type="SMART" id="SM00473">
    <property type="entry name" value="PAN_AP"/>
    <property type="match status" value="1"/>
</dbReference>
<dbReference type="Pfam" id="PF00024">
    <property type="entry name" value="PAN_1"/>
    <property type="match status" value="1"/>
</dbReference>
<dbReference type="CDD" id="cd01099">
    <property type="entry name" value="PAN_AP_HGF"/>
    <property type="match status" value="1"/>
</dbReference>
<feature type="signal peptide" evidence="1">
    <location>
        <begin position="1"/>
        <end position="21"/>
    </location>
</feature>
<comment type="caution">
    <text evidence="3">The sequence shown here is derived from an EMBL/GenBank/DDBJ whole genome shotgun (WGS) entry which is preliminary data.</text>
</comment>
<dbReference type="EMBL" id="MU827343">
    <property type="protein sequence ID" value="KAJ7352950.1"/>
    <property type="molecule type" value="Genomic_DNA"/>
</dbReference>
<dbReference type="Gene3D" id="3.50.4.10">
    <property type="entry name" value="Hepatocyte Growth Factor"/>
    <property type="match status" value="1"/>
</dbReference>
<reference evidence="3" key="1">
    <citation type="submission" date="2023-01" db="EMBL/GenBank/DDBJ databases">
        <title>Genome assembly of the deep-sea coral Lophelia pertusa.</title>
        <authorList>
            <person name="Herrera S."/>
            <person name="Cordes E."/>
        </authorList>
    </citation>
    <scope>NUCLEOTIDE SEQUENCE</scope>
    <source>
        <strain evidence="3">USNM1676648</strain>
        <tissue evidence="3">Polyp</tissue>
    </source>
</reference>
<evidence type="ECO:0000259" key="2">
    <source>
        <dbReference type="PROSITE" id="PS50948"/>
    </source>
</evidence>
<proteinExistence type="predicted"/>
<evidence type="ECO:0000313" key="4">
    <source>
        <dbReference type="Proteomes" id="UP001163046"/>
    </source>
</evidence>
<dbReference type="PROSITE" id="PS50948">
    <property type="entry name" value="PAN"/>
    <property type="match status" value="1"/>
</dbReference>
<dbReference type="Proteomes" id="UP001163046">
    <property type="component" value="Unassembled WGS sequence"/>
</dbReference>
<protein>
    <recommendedName>
        <fullName evidence="2">Apple domain-containing protein</fullName>
    </recommendedName>
</protein>
<keyword evidence="1" id="KW-0732">Signal</keyword>
<dbReference type="AlphaFoldDB" id="A0A9W9YJ52"/>
<keyword evidence="4" id="KW-1185">Reference proteome</keyword>
<feature type="domain" description="Apple" evidence="2">
    <location>
        <begin position="33"/>
        <end position="119"/>
    </location>
</feature>
<feature type="chain" id="PRO_5040872506" description="Apple domain-containing protein" evidence="1">
    <location>
        <begin position="22"/>
        <end position="133"/>
    </location>
</feature>
<gene>
    <name evidence="3" type="ORF">OS493_032889</name>
</gene>
<accession>A0A9W9YJ52</accession>
<evidence type="ECO:0000256" key="1">
    <source>
        <dbReference type="SAM" id="SignalP"/>
    </source>
</evidence>
<dbReference type="InterPro" id="IPR003609">
    <property type="entry name" value="Pan_app"/>
</dbReference>
<sequence>MLLNVTGATFVLLVCACCVTAFSMTTCPRQEHCDDVGYSFTLGKNMKDKYALRDYVNARFTVSGPMECFDKCPQNCRCISFNYRTTKNEHNCELNTENRHLKPSYLQPDPGAQYYDLVIDYNAVVRWNILFIA</sequence>
<evidence type="ECO:0000313" key="3">
    <source>
        <dbReference type="EMBL" id="KAJ7352950.1"/>
    </source>
</evidence>
<name>A0A9W9YJ52_9CNID</name>
<dbReference type="SUPFAM" id="SSF57414">
    <property type="entry name" value="Hairpin loop containing domain-like"/>
    <property type="match status" value="1"/>
</dbReference>
<organism evidence="3 4">
    <name type="scientific">Desmophyllum pertusum</name>
    <dbReference type="NCBI Taxonomy" id="174260"/>
    <lineage>
        <taxon>Eukaryota</taxon>
        <taxon>Metazoa</taxon>
        <taxon>Cnidaria</taxon>
        <taxon>Anthozoa</taxon>
        <taxon>Hexacorallia</taxon>
        <taxon>Scleractinia</taxon>
        <taxon>Caryophylliina</taxon>
        <taxon>Caryophylliidae</taxon>
        <taxon>Desmophyllum</taxon>
    </lineage>
</organism>